<dbReference type="RefSeq" id="WP_377328480.1">
    <property type="nucleotide sequence ID" value="NZ_JBHSNG010000018.1"/>
</dbReference>
<dbReference type="Proteomes" id="UP001596111">
    <property type="component" value="Unassembled WGS sequence"/>
</dbReference>
<protein>
    <submittedName>
        <fullName evidence="3">SDR family oxidoreductase</fullName>
    </submittedName>
</protein>
<reference evidence="4" key="1">
    <citation type="journal article" date="2019" name="Int. J. Syst. Evol. Microbiol.">
        <title>The Global Catalogue of Microorganisms (GCM) 10K type strain sequencing project: providing services to taxonomists for standard genome sequencing and annotation.</title>
        <authorList>
            <consortium name="The Broad Institute Genomics Platform"/>
            <consortium name="The Broad Institute Genome Sequencing Center for Infectious Disease"/>
            <person name="Wu L."/>
            <person name="Ma J."/>
        </authorList>
    </citation>
    <scope>NUCLEOTIDE SEQUENCE [LARGE SCALE GENOMIC DNA]</scope>
    <source>
        <strain evidence="4">CGMCC 1.13587</strain>
    </source>
</reference>
<name>A0ABW0SZA3_9GAMM</name>
<dbReference type="SUPFAM" id="SSF51735">
    <property type="entry name" value="NAD(P)-binding Rossmann-fold domains"/>
    <property type="match status" value="1"/>
</dbReference>
<dbReference type="InterPro" id="IPR036291">
    <property type="entry name" value="NAD(P)-bd_dom_sf"/>
</dbReference>
<keyword evidence="4" id="KW-1185">Reference proteome</keyword>
<evidence type="ECO:0000313" key="3">
    <source>
        <dbReference type="EMBL" id="MFC5582416.1"/>
    </source>
</evidence>
<dbReference type="EMBL" id="JBHSNG010000018">
    <property type="protein sequence ID" value="MFC5582416.1"/>
    <property type="molecule type" value="Genomic_DNA"/>
</dbReference>
<accession>A0ABW0SZA3</accession>
<evidence type="ECO:0000259" key="2">
    <source>
        <dbReference type="Pfam" id="PF13460"/>
    </source>
</evidence>
<dbReference type="InterPro" id="IPR051164">
    <property type="entry name" value="NmrA-like_oxidored"/>
</dbReference>
<evidence type="ECO:0000313" key="4">
    <source>
        <dbReference type="Proteomes" id="UP001596111"/>
    </source>
</evidence>
<dbReference type="Pfam" id="PF13460">
    <property type="entry name" value="NAD_binding_10"/>
    <property type="match status" value="1"/>
</dbReference>
<evidence type="ECO:0000256" key="1">
    <source>
        <dbReference type="ARBA" id="ARBA00022857"/>
    </source>
</evidence>
<feature type="domain" description="NAD(P)-binding" evidence="2">
    <location>
        <begin position="7"/>
        <end position="172"/>
    </location>
</feature>
<organism evidence="3 4">
    <name type="scientific">Rhodanobacter terrae</name>
    <dbReference type="NCBI Taxonomy" id="418647"/>
    <lineage>
        <taxon>Bacteria</taxon>
        <taxon>Pseudomonadati</taxon>
        <taxon>Pseudomonadota</taxon>
        <taxon>Gammaproteobacteria</taxon>
        <taxon>Lysobacterales</taxon>
        <taxon>Rhodanobacteraceae</taxon>
        <taxon>Rhodanobacter</taxon>
    </lineage>
</organism>
<sequence>MKIVVIGGTGLIGSKVVERLRKHGHEAVAAAPSSGVNALTGEGLDAAMAGTDVVVDLANSPSFEDKPVLDFFETSGRNLAAAEKKAGVRYHVALSVVGTGRPAFAASGYIRAKMAQENLIRAAGIPYTIIHSTQFFEFLSGIAGDGGQGQELRLSSGLMQPIASDDVADAVTDYTLGAAVNGTVEIAGPEKAPLAQWVQRFLTTIGDPRKVVADPTAPYFGAVLEPDTLLLPGDGARLGAQDFRAWFARSAFASRGVAA</sequence>
<dbReference type="PANTHER" id="PTHR42748:SF3">
    <property type="entry name" value="BLL4366 PROTEIN"/>
    <property type="match status" value="1"/>
</dbReference>
<dbReference type="PANTHER" id="PTHR42748">
    <property type="entry name" value="NITROGEN METABOLITE REPRESSION PROTEIN NMRA FAMILY MEMBER"/>
    <property type="match status" value="1"/>
</dbReference>
<proteinExistence type="predicted"/>
<dbReference type="Gene3D" id="3.40.50.720">
    <property type="entry name" value="NAD(P)-binding Rossmann-like Domain"/>
    <property type="match status" value="1"/>
</dbReference>
<gene>
    <name evidence="3" type="ORF">ACFPPB_14945</name>
</gene>
<comment type="caution">
    <text evidence="3">The sequence shown here is derived from an EMBL/GenBank/DDBJ whole genome shotgun (WGS) entry which is preliminary data.</text>
</comment>
<dbReference type="InterPro" id="IPR016040">
    <property type="entry name" value="NAD(P)-bd_dom"/>
</dbReference>
<keyword evidence="1" id="KW-0521">NADP</keyword>